<dbReference type="InterPro" id="IPR004482">
    <property type="entry name" value="Mg_chelat-rel"/>
</dbReference>
<proteinExistence type="predicted"/>
<dbReference type="PROSITE" id="PS00676">
    <property type="entry name" value="SIGMA54_INTERACT_2"/>
    <property type="match status" value="1"/>
</dbReference>
<evidence type="ECO:0000313" key="4">
    <source>
        <dbReference type="Proteomes" id="UP000824230"/>
    </source>
</evidence>
<dbReference type="PANTHER" id="PTHR32039">
    <property type="entry name" value="MAGNESIUM-CHELATASE SUBUNIT CHLI"/>
    <property type="match status" value="1"/>
</dbReference>
<dbReference type="Gene3D" id="3.40.50.300">
    <property type="entry name" value="P-loop containing nucleotide triphosphate hydrolases"/>
    <property type="match status" value="1"/>
</dbReference>
<dbReference type="InterPro" id="IPR000523">
    <property type="entry name" value="Mg_chelatse_chII-like_cat_dom"/>
</dbReference>
<reference evidence="3" key="2">
    <citation type="submission" date="2021-04" db="EMBL/GenBank/DDBJ databases">
        <authorList>
            <person name="Gilroy R."/>
        </authorList>
    </citation>
    <scope>NUCLEOTIDE SEQUENCE</scope>
    <source>
        <strain evidence="3">ChiHjej12B11-1927</strain>
    </source>
</reference>
<accession>A0A9D1VIZ7</accession>
<dbReference type="Gene3D" id="3.30.230.10">
    <property type="match status" value="1"/>
</dbReference>
<dbReference type="Proteomes" id="UP000824230">
    <property type="component" value="Unassembled WGS sequence"/>
</dbReference>
<dbReference type="SUPFAM" id="SSF52540">
    <property type="entry name" value="P-loop containing nucleoside triphosphate hydrolases"/>
    <property type="match status" value="1"/>
</dbReference>
<dbReference type="PANTHER" id="PTHR32039:SF7">
    <property type="entry name" value="COMPETENCE PROTEIN COMM"/>
    <property type="match status" value="1"/>
</dbReference>
<sequence>MYSSVLSATISGVEGVPVLVEADVSNGLPVFSMVGYLSSRVREAQERVWTALRNTGLSFPPKRITVNLSPADIRKEGTRFDLPIAAALLGAFGYLETNKLKGVCMAGELGLNGEIKGVRGILPIIDTAVRNGCRVCIIPSANLSETREFSRIRILGVGSLTEFIEHAKMGHWGIPDLPVLREKGEERFGKEEMERTEEEEYQEDFADIFGQEAAKRAAMIAAAGFHNILFIGTKGAGKTMIANRLPSIFPPLDKEESMELSRIYSVAGLLGKQKSMIRTRPFRNPHHTATAKALAGGGAYPLPGEITLAHKGILFLDELPEFSRSALEILRQPLEQGKIYISRVHGNYEFPADFLLAAAMNPCPCGYYPDRNRCSCTRHQVEAYLGKISGPLLDRFDICTEMREVPGEKIRKGRSGKTSEEIRREVQRVHEIQKERYKGTKIRFNSRLSGKETEKYCVMDRPADRLLTKVYTKLGLSVRGYYKILKTSRTIADLDNSDKIRENHVSEAVCYRAIDKKYWK</sequence>
<dbReference type="InterPro" id="IPR027417">
    <property type="entry name" value="P-loop_NTPase"/>
</dbReference>
<organism evidence="3 4">
    <name type="scientific">Candidatus Blautia pullistercoris</name>
    <dbReference type="NCBI Taxonomy" id="2838499"/>
    <lineage>
        <taxon>Bacteria</taxon>
        <taxon>Bacillati</taxon>
        <taxon>Bacillota</taxon>
        <taxon>Clostridia</taxon>
        <taxon>Lachnospirales</taxon>
        <taxon>Lachnospiraceae</taxon>
        <taxon>Blautia</taxon>
    </lineage>
</organism>
<dbReference type="InterPro" id="IPR045006">
    <property type="entry name" value="CHLI-like"/>
</dbReference>
<name>A0A9D1VIZ7_9FIRM</name>
<dbReference type="GO" id="GO:0005524">
    <property type="term" value="F:ATP binding"/>
    <property type="evidence" value="ECO:0007669"/>
    <property type="project" value="InterPro"/>
</dbReference>
<dbReference type="NCBIfam" id="TIGR00368">
    <property type="entry name" value="YifB family Mg chelatase-like AAA ATPase"/>
    <property type="match status" value="1"/>
</dbReference>
<dbReference type="InterPro" id="IPR014721">
    <property type="entry name" value="Ribsml_uS5_D2-typ_fold_subgr"/>
</dbReference>
<dbReference type="EMBL" id="DXFG01000011">
    <property type="protein sequence ID" value="HIX36317.1"/>
    <property type="molecule type" value="Genomic_DNA"/>
</dbReference>
<dbReference type="InterPro" id="IPR025158">
    <property type="entry name" value="Mg_chelat-rel_C"/>
</dbReference>
<dbReference type="AlphaFoldDB" id="A0A9D1VIZ7"/>
<evidence type="ECO:0000259" key="2">
    <source>
        <dbReference type="Pfam" id="PF13335"/>
    </source>
</evidence>
<dbReference type="Pfam" id="PF01078">
    <property type="entry name" value="Mg_chelatase"/>
    <property type="match status" value="1"/>
</dbReference>
<dbReference type="Pfam" id="PF13541">
    <property type="entry name" value="ChlI"/>
    <property type="match status" value="1"/>
</dbReference>
<dbReference type="InterPro" id="IPR020568">
    <property type="entry name" value="Ribosomal_Su5_D2-typ_SF"/>
</dbReference>
<gene>
    <name evidence="3" type="ORF">H9738_00375</name>
</gene>
<dbReference type="InterPro" id="IPR025943">
    <property type="entry name" value="Sigma_54_int_dom_ATP-bd_2"/>
</dbReference>
<protein>
    <submittedName>
        <fullName evidence="3">YifB family Mg chelatase-like AAA ATPase</fullName>
    </submittedName>
</protein>
<feature type="domain" description="Mg chelatase-related protein C-terminal" evidence="2">
    <location>
        <begin position="417"/>
        <end position="512"/>
    </location>
</feature>
<dbReference type="Pfam" id="PF13335">
    <property type="entry name" value="Mg_chelatase_C"/>
    <property type="match status" value="1"/>
</dbReference>
<comment type="caution">
    <text evidence="3">The sequence shown here is derived from an EMBL/GenBank/DDBJ whole genome shotgun (WGS) entry which is preliminary data.</text>
</comment>
<reference evidence="3" key="1">
    <citation type="journal article" date="2021" name="PeerJ">
        <title>Extensive microbial diversity within the chicken gut microbiome revealed by metagenomics and culture.</title>
        <authorList>
            <person name="Gilroy R."/>
            <person name="Ravi A."/>
            <person name="Getino M."/>
            <person name="Pursley I."/>
            <person name="Horton D.L."/>
            <person name="Alikhan N.F."/>
            <person name="Baker D."/>
            <person name="Gharbi K."/>
            <person name="Hall N."/>
            <person name="Watson M."/>
            <person name="Adriaenssens E.M."/>
            <person name="Foster-Nyarko E."/>
            <person name="Jarju S."/>
            <person name="Secka A."/>
            <person name="Antonio M."/>
            <person name="Oren A."/>
            <person name="Chaudhuri R.R."/>
            <person name="La Ragione R."/>
            <person name="Hildebrand F."/>
            <person name="Pallen M.J."/>
        </authorList>
    </citation>
    <scope>NUCLEOTIDE SEQUENCE</scope>
    <source>
        <strain evidence="3">ChiHjej12B11-1927</strain>
    </source>
</reference>
<feature type="domain" description="Magnesium chelatase ChlI-like catalytic" evidence="1">
    <location>
        <begin position="204"/>
        <end position="408"/>
    </location>
</feature>
<evidence type="ECO:0000259" key="1">
    <source>
        <dbReference type="Pfam" id="PF01078"/>
    </source>
</evidence>
<dbReference type="SUPFAM" id="SSF54211">
    <property type="entry name" value="Ribosomal protein S5 domain 2-like"/>
    <property type="match status" value="1"/>
</dbReference>
<evidence type="ECO:0000313" key="3">
    <source>
        <dbReference type="EMBL" id="HIX36317.1"/>
    </source>
</evidence>